<name>A0A3R6YWW9_9STRA</name>
<dbReference type="Proteomes" id="UP000285060">
    <property type="component" value="Unassembled WGS sequence"/>
</dbReference>
<evidence type="ECO:0000313" key="2">
    <source>
        <dbReference type="EMBL" id="RHY20278.1"/>
    </source>
</evidence>
<organism evidence="2 3">
    <name type="scientific">Aphanomyces invadans</name>
    <dbReference type="NCBI Taxonomy" id="157072"/>
    <lineage>
        <taxon>Eukaryota</taxon>
        <taxon>Sar</taxon>
        <taxon>Stramenopiles</taxon>
        <taxon>Oomycota</taxon>
        <taxon>Saprolegniomycetes</taxon>
        <taxon>Saprolegniales</taxon>
        <taxon>Verrucalvaceae</taxon>
        <taxon>Aphanomyces</taxon>
    </lineage>
</organism>
<gene>
    <name evidence="2" type="ORF">DYB32_010070</name>
</gene>
<feature type="domain" description="DDE-1" evidence="1">
    <location>
        <begin position="185"/>
        <end position="356"/>
    </location>
</feature>
<accession>A0A3R6YWW9</accession>
<evidence type="ECO:0000313" key="3">
    <source>
        <dbReference type="Proteomes" id="UP000285060"/>
    </source>
</evidence>
<evidence type="ECO:0000259" key="1">
    <source>
        <dbReference type="Pfam" id="PF03184"/>
    </source>
</evidence>
<dbReference type="PANTHER" id="PTHR19303">
    <property type="entry name" value="TRANSPOSON"/>
    <property type="match status" value="1"/>
</dbReference>
<dbReference type="EMBL" id="QUSY01002689">
    <property type="protein sequence ID" value="RHY20278.1"/>
    <property type="molecule type" value="Genomic_DNA"/>
</dbReference>
<feature type="non-terminal residue" evidence="2">
    <location>
        <position position="1"/>
    </location>
</feature>
<dbReference type="GO" id="GO:0003677">
    <property type="term" value="F:DNA binding"/>
    <property type="evidence" value="ECO:0007669"/>
    <property type="project" value="TreeGrafter"/>
</dbReference>
<dbReference type="PANTHER" id="PTHR19303:SF57">
    <property type="entry name" value="HTH CENPB-TYPE DOMAIN-CONTAINING PROTEIN"/>
    <property type="match status" value="1"/>
</dbReference>
<comment type="caution">
    <text evidence="2">The sequence shown here is derived from an EMBL/GenBank/DDBJ whole genome shotgun (WGS) entry which is preliminary data.</text>
</comment>
<dbReference type="Pfam" id="PF03184">
    <property type="entry name" value="DDE_1"/>
    <property type="match status" value="1"/>
</dbReference>
<dbReference type="InterPro" id="IPR004875">
    <property type="entry name" value="DDE_SF_endonuclease_dom"/>
</dbReference>
<dbReference type="AlphaFoldDB" id="A0A3R6YWW9"/>
<sequence length="371" mass="42795">LLATTSCRKVAKTLEVPRRTVRSWLQQRHVPLAFEGDKKRSKVERGGRYEEFPYPPDLIDFLNYIRDIERALTTTHMITWIKVNQRDLLLAYFATKKSTTAYSSLHRLLQRFCQRLGFSHQRQIKNKLKQSVLNETHQQVAADFHREYASYDKDCVYNVEETGIYIWAVKGGSSKISCGEKHSMRMTTALTVTTDVGKLPLMIIMKRKSGGRIEKDEFPSFPAGHFYAVHDNAWMDSRVWAQYLRDVLGERIEGRSVFLVDNFDAHVSDESYKIMYDELGTHLCPLLPNSTSVCQPLDVGVMVPFNWNLRNLWLYEEQVVGDDEDPYSLSAKQKRMAMVKRAIAAWDLVTEDVICQGCKGHPTIMVVIRCT</sequence>
<dbReference type="GO" id="GO:0005634">
    <property type="term" value="C:nucleus"/>
    <property type="evidence" value="ECO:0007669"/>
    <property type="project" value="TreeGrafter"/>
</dbReference>
<dbReference type="VEuPathDB" id="FungiDB:H310_09757"/>
<keyword evidence="3" id="KW-1185">Reference proteome</keyword>
<proteinExistence type="predicted"/>
<reference evidence="2 3" key="1">
    <citation type="submission" date="2018-08" db="EMBL/GenBank/DDBJ databases">
        <title>Aphanomyces genome sequencing and annotation.</title>
        <authorList>
            <person name="Minardi D."/>
            <person name="Oidtmann B."/>
            <person name="Van Der Giezen M."/>
            <person name="Studholme D.J."/>
        </authorList>
    </citation>
    <scope>NUCLEOTIDE SEQUENCE [LARGE SCALE GENOMIC DNA]</scope>
    <source>
        <strain evidence="2 3">NJM0002</strain>
    </source>
</reference>
<dbReference type="InterPro" id="IPR050863">
    <property type="entry name" value="CenT-Element_Derived"/>
</dbReference>
<protein>
    <recommendedName>
        <fullName evidence="1">DDE-1 domain-containing protein</fullName>
    </recommendedName>
</protein>